<organism evidence="1 2">
    <name type="scientific">Sphenodon punctatus</name>
    <name type="common">Tuatara</name>
    <name type="synonym">Hatteria punctata</name>
    <dbReference type="NCBI Taxonomy" id="8508"/>
    <lineage>
        <taxon>Eukaryota</taxon>
        <taxon>Metazoa</taxon>
        <taxon>Chordata</taxon>
        <taxon>Craniata</taxon>
        <taxon>Vertebrata</taxon>
        <taxon>Euteleostomi</taxon>
        <taxon>Lepidosauria</taxon>
        <taxon>Sphenodontia</taxon>
        <taxon>Sphenodontidae</taxon>
        <taxon>Sphenodon</taxon>
    </lineage>
</organism>
<dbReference type="InterPro" id="IPR051585">
    <property type="entry name" value="STE20_Ser/Thr_Kinases"/>
</dbReference>
<reference evidence="1" key="2">
    <citation type="submission" date="2025-09" db="UniProtKB">
        <authorList>
            <consortium name="Ensembl"/>
        </authorList>
    </citation>
    <scope>IDENTIFICATION</scope>
</reference>
<dbReference type="OMA" id="YLCVCSQ"/>
<sequence length="92" mass="10955">YLCVCSQECLSLRRTVKKTRKFIVDGKEISVTTSKAVGEVDRKGEKVRSARRQELHELRLLQKKEQRGQSQLDQKLHQQREQMFRHIEQEMT</sequence>
<reference evidence="1" key="1">
    <citation type="submission" date="2025-08" db="UniProtKB">
        <authorList>
            <consortium name="Ensembl"/>
        </authorList>
    </citation>
    <scope>IDENTIFICATION</scope>
</reference>
<protein>
    <submittedName>
        <fullName evidence="1">Uncharacterized protein</fullName>
    </submittedName>
</protein>
<dbReference type="PANTHER" id="PTHR46538:SF2">
    <property type="entry name" value="NON-SPECIFIC SERINE_THREONINE PROTEIN KINASE"/>
    <property type="match status" value="1"/>
</dbReference>
<evidence type="ECO:0000313" key="1">
    <source>
        <dbReference type="Ensembl" id="ENSSPUP00000005121.1"/>
    </source>
</evidence>
<dbReference type="Proteomes" id="UP000694392">
    <property type="component" value="Unplaced"/>
</dbReference>
<keyword evidence="2" id="KW-1185">Reference proteome</keyword>
<dbReference type="AlphaFoldDB" id="A0A8D0GHP1"/>
<evidence type="ECO:0000313" key="2">
    <source>
        <dbReference type="Proteomes" id="UP000694392"/>
    </source>
</evidence>
<dbReference type="Ensembl" id="ENSSPUT00000005444.1">
    <property type="protein sequence ID" value="ENSSPUP00000005121.1"/>
    <property type="gene ID" value="ENSSPUG00000003964.1"/>
</dbReference>
<proteinExistence type="predicted"/>
<name>A0A8D0GHP1_SPHPU</name>
<accession>A0A8D0GHP1</accession>
<dbReference type="PANTHER" id="PTHR46538">
    <property type="entry name" value="PROTEIN KINASE DOMAIN-CONTAINING PROTEIN"/>
    <property type="match status" value="1"/>
</dbReference>